<dbReference type="EMBL" id="JAAHFQ010000113">
    <property type="protein sequence ID" value="NER27582.1"/>
    <property type="molecule type" value="Genomic_DNA"/>
</dbReference>
<comment type="pathway">
    <text evidence="3 4">Purine metabolism; IMP biosynthesis via de novo pathway; 5-amino-1-(5-phospho-D-ribosyl)imidazole-4-carboxylate from 5-amino-1-(5-phospho-D-ribosyl)imidazole (N5-CAIR route): step 2/2.</text>
</comment>
<dbReference type="FunFam" id="3.40.50.1970:FF:000013">
    <property type="entry name" value="Phosphoribosylaminoimidazole carboxylase"/>
    <property type="match status" value="1"/>
</dbReference>
<evidence type="ECO:0000256" key="1">
    <source>
        <dbReference type="ARBA" id="ARBA00022755"/>
    </source>
</evidence>
<dbReference type="GO" id="GO:0034023">
    <property type="term" value="F:5-(carboxyamino)imidazole ribonucleotide mutase activity"/>
    <property type="evidence" value="ECO:0007669"/>
    <property type="project" value="UniProtKB-UniRule"/>
</dbReference>
<comment type="catalytic activity">
    <reaction evidence="3 4">
        <text>5-carboxyamino-1-(5-phospho-D-ribosyl)imidazole + H(+) = 5-amino-1-(5-phospho-D-ribosyl)imidazole-4-carboxylate</text>
        <dbReference type="Rhea" id="RHEA:13193"/>
        <dbReference type="ChEBI" id="CHEBI:15378"/>
        <dbReference type="ChEBI" id="CHEBI:58730"/>
        <dbReference type="ChEBI" id="CHEBI:77657"/>
        <dbReference type="EC" id="5.4.99.18"/>
    </reaction>
</comment>
<dbReference type="SUPFAM" id="SSF52255">
    <property type="entry name" value="N5-CAIR mutase (phosphoribosylaminoimidazole carboxylase, PurE)"/>
    <property type="match status" value="1"/>
</dbReference>
<dbReference type="SMART" id="SM01001">
    <property type="entry name" value="AIRC"/>
    <property type="match status" value="1"/>
</dbReference>
<reference evidence="7" key="1">
    <citation type="submission" date="2019-11" db="EMBL/GenBank/DDBJ databases">
        <title>Genomic insights into an expanded diversity of filamentous marine cyanobacteria reveals the extraordinary biosynthetic potential of Moorea and Okeania.</title>
        <authorList>
            <person name="Ferreira Leao T."/>
            <person name="Wang M."/>
            <person name="Moss N."/>
            <person name="Da Silva R."/>
            <person name="Sanders J."/>
            <person name="Nurk S."/>
            <person name="Gurevich A."/>
            <person name="Humphrey G."/>
            <person name="Reher R."/>
            <person name="Zhu Q."/>
            <person name="Belda-Ferre P."/>
            <person name="Glukhov E."/>
            <person name="Rex R."/>
            <person name="Dorrestein P.C."/>
            <person name="Knight R."/>
            <person name="Pevzner P."/>
            <person name="Gerwick W.H."/>
            <person name="Gerwick L."/>
        </authorList>
    </citation>
    <scope>NUCLEOTIDE SEQUENCE</scope>
    <source>
        <strain evidence="7">SIO1C4</strain>
    </source>
</reference>
<dbReference type="InterPro" id="IPR024694">
    <property type="entry name" value="PurE_prokaryotes"/>
</dbReference>
<organism evidence="7">
    <name type="scientific">Symploca sp. SIO1C4</name>
    <dbReference type="NCBI Taxonomy" id="2607765"/>
    <lineage>
        <taxon>Bacteria</taxon>
        <taxon>Bacillati</taxon>
        <taxon>Cyanobacteriota</taxon>
        <taxon>Cyanophyceae</taxon>
        <taxon>Coleofasciculales</taxon>
        <taxon>Coleofasciculaceae</taxon>
        <taxon>Symploca</taxon>
    </lineage>
</organism>
<dbReference type="NCBIfam" id="TIGR01162">
    <property type="entry name" value="purE"/>
    <property type="match status" value="1"/>
</dbReference>
<dbReference type="AlphaFoldDB" id="A0A6B3NAG6"/>
<keyword evidence="2 3" id="KW-0413">Isomerase</keyword>
<protein>
    <recommendedName>
        <fullName evidence="3 4">N5-carboxyaminoimidazole ribonucleotide mutase</fullName>
        <shortName evidence="3 4">N5-CAIR mutase</shortName>
        <ecNumber evidence="3 4">5.4.99.18</ecNumber>
    </recommendedName>
    <alternativeName>
        <fullName evidence="3">5-(carboxyamino)imidazole ribonucleotide mutase</fullName>
    </alternativeName>
</protein>
<feature type="binding site" evidence="3 5">
    <location>
        <position position="14"/>
    </location>
    <ligand>
        <name>substrate</name>
    </ligand>
</feature>
<accession>A0A6B3NAG6</accession>
<dbReference type="UniPathway" id="UPA00074">
    <property type="reaction ID" value="UER00943"/>
</dbReference>
<feature type="binding site" evidence="3 5">
    <location>
        <position position="44"/>
    </location>
    <ligand>
        <name>substrate</name>
    </ligand>
</feature>
<evidence type="ECO:0000256" key="5">
    <source>
        <dbReference type="PIRSR" id="PIRSR001338-1"/>
    </source>
</evidence>
<name>A0A6B3NAG6_9CYAN</name>
<dbReference type="InterPro" id="IPR033747">
    <property type="entry name" value="PurE_ClassI"/>
</dbReference>
<dbReference type="GO" id="GO:0016829">
    <property type="term" value="F:lyase activity"/>
    <property type="evidence" value="ECO:0007669"/>
    <property type="project" value="UniProtKB-KW"/>
</dbReference>
<comment type="similarity">
    <text evidence="3">Belongs to the AIR carboxylase family. Class I subfamily.</text>
</comment>
<evidence type="ECO:0000259" key="6">
    <source>
        <dbReference type="SMART" id="SM01001"/>
    </source>
</evidence>
<dbReference type="PANTHER" id="PTHR23046">
    <property type="entry name" value="PHOSPHORIBOSYLAMINOIMIDAZOLE CARBOXYLASE CATALYTIC SUBUNIT"/>
    <property type="match status" value="1"/>
</dbReference>
<proteinExistence type="inferred from homology"/>
<evidence type="ECO:0000256" key="2">
    <source>
        <dbReference type="ARBA" id="ARBA00023235"/>
    </source>
</evidence>
<keyword evidence="1 3" id="KW-0658">Purine biosynthesis</keyword>
<dbReference type="Gene3D" id="3.40.50.1970">
    <property type="match status" value="1"/>
</dbReference>
<feature type="domain" description="PurE" evidence="6">
    <location>
        <begin position="6"/>
        <end position="155"/>
    </location>
</feature>
<dbReference type="InterPro" id="IPR000031">
    <property type="entry name" value="PurE_dom"/>
</dbReference>
<gene>
    <name evidence="3 7" type="primary">purE</name>
    <name evidence="7" type="ORF">F6J89_08085</name>
</gene>
<dbReference type="PIRSF" id="PIRSF001338">
    <property type="entry name" value="AIR_carboxylase"/>
    <property type="match status" value="1"/>
</dbReference>
<keyword evidence="7" id="KW-0456">Lyase</keyword>
<comment type="caution">
    <text evidence="7">The sequence shown here is derived from an EMBL/GenBank/DDBJ whole genome shotgun (WGS) entry which is preliminary data.</text>
</comment>
<dbReference type="Pfam" id="PF00731">
    <property type="entry name" value="AIRC"/>
    <property type="match status" value="1"/>
</dbReference>
<evidence type="ECO:0000256" key="4">
    <source>
        <dbReference type="PIRNR" id="PIRNR001338"/>
    </source>
</evidence>
<evidence type="ECO:0000256" key="3">
    <source>
        <dbReference type="HAMAP-Rule" id="MF_01929"/>
    </source>
</evidence>
<dbReference type="HAMAP" id="MF_01929">
    <property type="entry name" value="PurE_classI"/>
    <property type="match status" value="1"/>
</dbReference>
<sequence>MTNEKPLIGIIMGSDSDLPTMQGAIAICEEFTVPCEIAIVSAHRTPQRMVEYAQSAHHRGLKVIIAGAGGAAHLPGMVAALTPLPVIGVPVSSRHLQGLDSLYSIVQMPGGIPVATVAIGNAKNAGLLAVQILASHQPELLARVEQYRHNLAQAVMDKQAELENLGYQRYLNRMSCS</sequence>
<comment type="function">
    <text evidence="3 4">Catalyzes the conversion of N5-carboxyaminoimidazole ribonucleotide (N5-CAIR) to 4-carboxy-5-aminoimidazole ribonucleotide (CAIR).</text>
</comment>
<dbReference type="PANTHER" id="PTHR23046:SF2">
    <property type="entry name" value="PHOSPHORIBOSYLAMINOIMIDAZOLE CARBOXYLASE"/>
    <property type="match status" value="1"/>
</dbReference>
<dbReference type="GO" id="GO:0006189">
    <property type="term" value="P:'de novo' IMP biosynthetic process"/>
    <property type="evidence" value="ECO:0007669"/>
    <property type="project" value="UniProtKB-UniRule"/>
</dbReference>
<dbReference type="EC" id="5.4.99.18" evidence="3 4"/>
<feature type="binding site" evidence="3 5">
    <location>
        <position position="17"/>
    </location>
    <ligand>
        <name>substrate</name>
    </ligand>
</feature>
<evidence type="ECO:0000313" key="7">
    <source>
        <dbReference type="EMBL" id="NER27582.1"/>
    </source>
</evidence>